<keyword evidence="4" id="KW-1185">Reference proteome</keyword>
<evidence type="ECO:0000313" key="3">
    <source>
        <dbReference type="EMBL" id="TCT12070.1"/>
    </source>
</evidence>
<sequence>MTDIARHAPTSPARAFGRRAALADLRADRGALLLLLTLAMAAVLLVTLALRALGESGGTNSYAALADAFLNGRLHVDACMDEDCALYDGRIWVIFPPFPAIVAMPFVALFGTGFSGFITLATLFSGVSLLLWWRILERLSVEPRTAIWLVLAIGFATPLYYVTFRGDGVWFFAQAIAFLLVAVAIHEAVRGGSLMLAGVCIGLAFLTRQFTILYLPFLFALALRPDEPLISLKWPHWRRALALALPVAAALAVYLVYNQIRFGDPLDTGYGYIAAWSPDADDMISNRLREHGLFSSAYFVFNALYLVVQGFHARFEGPYLTDLADLDPSGTSLLAASPFVLLAVFAPMRRPVVIGLLVIVAMVVPMLFYHSNGFSQYNVQRYTLDWLPILFVMLALAVKPGLRPALQVLVAYAVGLNVVTVALLALTHPAG</sequence>
<dbReference type="InterPro" id="IPR038731">
    <property type="entry name" value="RgtA/B/C-like"/>
</dbReference>
<keyword evidence="1" id="KW-1133">Transmembrane helix</keyword>
<dbReference type="EMBL" id="SMAK01000003">
    <property type="protein sequence ID" value="TCT12070.1"/>
    <property type="molecule type" value="Genomic_DNA"/>
</dbReference>
<organism evidence="3 4">
    <name type="scientific">Tepidamorphus gemmatus</name>
    <dbReference type="NCBI Taxonomy" id="747076"/>
    <lineage>
        <taxon>Bacteria</taxon>
        <taxon>Pseudomonadati</taxon>
        <taxon>Pseudomonadota</taxon>
        <taxon>Alphaproteobacteria</taxon>
        <taxon>Hyphomicrobiales</taxon>
        <taxon>Tepidamorphaceae</taxon>
        <taxon>Tepidamorphus</taxon>
    </lineage>
</organism>
<feature type="transmembrane region" description="Helical" evidence="1">
    <location>
        <begin position="106"/>
        <end position="133"/>
    </location>
</feature>
<keyword evidence="3" id="KW-0328">Glycosyltransferase</keyword>
<feature type="transmembrane region" description="Helical" evidence="1">
    <location>
        <begin position="196"/>
        <end position="220"/>
    </location>
</feature>
<feature type="domain" description="Glycosyltransferase RgtA/B/C/D-like" evidence="2">
    <location>
        <begin position="96"/>
        <end position="249"/>
    </location>
</feature>
<keyword evidence="1" id="KW-0812">Transmembrane</keyword>
<feature type="transmembrane region" description="Helical" evidence="1">
    <location>
        <begin position="169"/>
        <end position="189"/>
    </location>
</feature>
<dbReference type="RefSeq" id="WP_132805949.1">
    <property type="nucleotide sequence ID" value="NZ_SMAK01000003.1"/>
</dbReference>
<feature type="transmembrane region" description="Helical" evidence="1">
    <location>
        <begin position="405"/>
        <end position="426"/>
    </location>
</feature>
<dbReference type="OrthoDB" id="5495195at2"/>
<feature type="transmembrane region" description="Helical" evidence="1">
    <location>
        <begin position="352"/>
        <end position="370"/>
    </location>
</feature>
<feature type="transmembrane region" description="Helical" evidence="1">
    <location>
        <begin position="292"/>
        <end position="308"/>
    </location>
</feature>
<gene>
    <name evidence="3" type="ORF">EDC22_103385</name>
</gene>
<feature type="transmembrane region" description="Helical" evidence="1">
    <location>
        <begin position="240"/>
        <end position="257"/>
    </location>
</feature>
<feature type="transmembrane region" description="Helical" evidence="1">
    <location>
        <begin position="328"/>
        <end position="345"/>
    </location>
</feature>
<keyword evidence="1" id="KW-0472">Membrane</keyword>
<keyword evidence="3" id="KW-0808">Transferase</keyword>
<evidence type="ECO:0000256" key="1">
    <source>
        <dbReference type="SAM" id="Phobius"/>
    </source>
</evidence>
<dbReference type="AlphaFoldDB" id="A0A4R3MEJ5"/>
<reference evidence="3 4" key="1">
    <citation type="submission" date="2019-03" db="EMBL/GenBank/DDBJ databases">
        <title>Genomic Encyclopedia of Type Strains, Phase IV (KMG-IV): sequencing the most valuable type-strain genomes for metagenomic binning, comparative biology and taxonomic classification.</title>
        <authorList>
            <person name="Goeker M."/>
        </authorList>
    </citation>
    <scope>NUCLEOTIDE SEQUENCE [LARGE SCALE GENOMIC DNA]</scope>
    <source>
        <strain evidence="3 4">DSM 19345</strain>
    </source>
</reference>
<feature type="transmembrane region" description="Helical" evidence="1">
    <location>
        <begin position="32"/>
        <end position="53"/>
    </location>
</feature>
<dbReference type="Proteomes" id="UP000295678">
    <property type="component" value="Unassembled WGS sequence"/>
</dbReference>
<feature type="transmembrane region" description="Helical" evidence="1">
    <location>
        <begin position="382"/>
        <end position="398"/>
    </location>
</feature>
<evidence type="ECO:0000259" key="2">
    <source>
        <dbReference type="Pfam" id="PF13231"/>
    </source>
</evidence>
<dbReference type="GO" id="GO:0016757">
    <property type="term" value="F:glycosyltransferase activity"/>
    <property type="evidence" value="ECO:0007669"/>
    <property type="project" value="UniProtKB-KW"/>
</dbReference>
<name>A0A4R3MEJ5_9HYPH</name>
<comment type="caution">
    <text evidence="3">The sequence shown here is derived from an EMBL/GenBank/DDBJ whole genome shotgun (WGS) entry which is preliminary data.</text>
</comment>
<proteinExistence type="predicted"/>
<protein>
    <submittedName>
        <fullName evidence="3">Dolichyl-phosphate-mannose-protein mannosyltransferase</fullName>
    </submittedName>
</protein>
<dbReference type="Pfam" id="PF13231">
    <property type="entry name" value="PMT_2"/>
    <property type="match status" value="1"/>
</dbReference>
<accession>A0A4R3MEJ5</accession>
<evidence type="ECO:0000313" key="4">
    <source>
        <dbReference type="Proteomes" id="UP000295678"/>
    </source>
</evidence>
<feature type="transmembrane region" description="Helical" evidence="1">
    <location>
        <begin position="145"/>
        <end position="163"/>
    </location>
</feature>